<dbReference type="EMBL" id="KQ087178">
    <property type="protein sequence ID" value="KLT46072.1"/>
    <property type="molecule type" value="Genomic_DNA"/>
</dbReference>
<dbReference type="OrthoDB" id="2117591at2759"/>
<reference evidence="3 4" key="1">
    <citation type="submission" date="2015-03" db="EMBL/GenBank/DDBJ databases">
        <title>Genomics and transcriptomics of the oil-accumulating basidiomycete yeast T. oleaginosus allow insights into substrate utilization and the diverse evolutionary trajectories of mating systems in fungi.</title>
        <authorList>
            <consortium name="DOE Joint Genome Institute"/>
            <person name="Kourist R."/>
            <person name="Kracht O."/>
            <person name="Bracharz F."/>
            <person name="Lipzen A."/>
            <person name="Nolan M."/>
            <person name="Ohm R."/>
            <person name="Grigoriev I."/>
            <person name="Sun S."/>
            <person name="Heitman J."/>
            <person name="Bruck T."/>
            <person name="Nowrousian M."/>
        </authorList>
    </citation>
    <scope>NUCLEOTIDE SEQUENCE [LARGE SCALE GENOMIC DNA]</scope>
    <source>
        <strain evidence="3 4">IBC0246</strain>
    </source>
</reference>
<dbReference type="GO" id="GO:0030479">
    <property type="term" value="C:actin cortical patch"/>
    <property type="evidence" value="ECO:0007669"/>
    <property type="project" value="TreeGrafter"/>
</dbReference>
<evidence type="ECO:0000313" key="3">
    <source>
        <dbReference type="EMBL" id="KLT46072.1"/>
    </source>
</evidence>
<dbReference type="AlphaFoldDB" id="A0A0J0XYE1"/>
<accession>A0A0J0XYE1</accession>
<evidence type="ECO:0000256" key="1">
    <source>
        <dbReference type="SAM" id="MobiDB-lite"/>
    </source>
</evidence>
<feature type="region of interest" description="Disordered" evidence="1">
    <location>
        <begin position="801"/>
        <end position="837"/>
    </location>
</feature>
<feature type="compositionally biased region" description="Low complexity" evidence="1">
    <location>
        <begin position="685"/>
        <end position="699"/>
    </location>
</feature>
<sequence length="837" mass="91217">MSSHDMPRPRIPPPVPPKPRLAARAQHTHHASPVAHPNAPPLPHAPRPQIHPDSTVTPPLRAAQLSPPRGRPLAERPGPVPYAQEPYRSSSFYSSYSASSSSSSVQGGKRVRVHNAVSSVTQSHAFQSASGATAGFTSRARGLLGTAASFAAGAASQAASSVTGGGAEKPQTWGEWAREWRDGRKSSIKGQEVLNLLPGWAVKRPCKDGGEDAFDLHVSTAGFCSFIRDPSSATRTQRALMGIAKRFAALPAIPVESQMSQVMDEALTDEPAPMDFPAADKPPSATRSGAPASRSTDSPPPSRSNTSEMAFANPEVLSLAHEYLDSRLRPFWSSVLPFRRVALSMYTIPLPQKNGEAPPKPDAELFRQEPLMRTTFTTNGQGHFAHHFVIPWQRICTHPQSVPMAFADDPANDRTDWGLVIHAELLSEEGPDRLVQASPSDVPYEQRVPRRVSSATSFFSSAEPPNQNDGDGEQEMGLMGLGIGRTAVTSDVVVGISRPGGIRVISDLDDTVKHSDILSGPREVFRNVFCRRLEDIAVPGMSELYQKLTQEGMSSLHFVSNSPFELFPIVTEFFKLHRFPTYYSLKLKFYGGRSIVTSLFEPAGERKRPSILEILDEFDDSTFILIGDSGEQDLELYTAIAHERPTQIAAIFIRDVTSGRVDELRRMAGDPTKLDRDLGDIKLDSPPSGASTPGTPSGRPTKEDIDGTMAELQELSASEQKLLRRAAQWEYRVQRAYEQVPDNVPLVFFKEAEEIESLARGIVREAAKEAAIPTPGKGARPEHYHKAHTGSVRMDDRMCGELIEGAERRSESSVSTVSTASTPSTPSTRSTPSPTRK</sequence>
<gene>
    <name evidence="3" type="ORF">CC85DRAFT_324886</name>
</gene>
<dbReference type="STRING" id="879819.A0A0J0XYE1"/>
<feature type="compositionally biased region" description="Basic and acidic residues" evidence="1">
    <location>
        <begin position="801"/>
        <end position="811"/>
    </location>
</feature>
<feature type="domain" description="Phosphatidate phosphatase APP1 catalytic" evidence="2">
    <location>
        <begin position="502"/>
        <end position="655"/>
    </location>
</feature>
<feature type="compositionally biased region" description="Low complexity" evidence="1">
    <location>
        <begin position="290"/>
        <end position="307"/>
    </location>
</feature>
<protein>
    <recommendedName>
        <fullName evidence="2">Phosphatidate phosphatase APP1 catalytic domain-containing protein</fullName>
    </recommendedName>
</protein>
<dbReference type="InterPro" id="IPR052935">
    <property type="entry name" value="Mg2+_PAP"/>
</dbReference>
<dbReference type="GeneID" id="28986872"/>
<feature type="region of interest" description="Disordered" evidence="1">
    <location>
        <begin position="668"/>
        <end position="704"/>
    </location>
</feature>
<evidence type="ECO:0000259" key="2">
    <source>
        <dbReference type="Pfam" id="PF09949"/>
    </source>
</evidence>
<dbReference type="InterPro" id="IPR019236">
    <property type="entry name" value="APP1_cat"/>
</dbReference>
<dbReference type="PANTHER" id="PTHR28208:SF3">
    <property type="entry name" value="PHOSPHATIDATE PHOSPHATASE APP1"/>
    <property type="match status" value="1"/>
</dbReference>
<feature type="compositionally biased region" description="Polar residues" evidence="1">
    <location>
        <begin position="453"/>
        <end position="469"/>
    </location>
</feature>
<feature type="region of interest" description="Disordered" evidence="1">
    <location>
        <begin position="1"/>
        <end position="86"/>
    </location>
</feature>
<proteinExistence type="predicted"/>
<feature type="compositionally biased region" description="Low complexity" evidence="1">
    <location>
        <begin position="812"/>
        <end position="837"/>
    </location>
</feature>
<dbReference type="Pfam" id="PF09949">
    <property type="entry name" value="APP1_cat"/>
    <property type="match status" value="1"/>
</dbReference>
<dbReference type="RefSeq" id="XP_018282563.1">
    <property type="nucleotide sequence ID" value="XM_018426269.1"/>
</dbReference>
<dbReference type="PANTHER" id="PTHR28208">
    <property type="entry name" value="PHOSPHATIDATE PHOSPHATASE APP1"/>
    <property type="match status" value="1"/>
</dbReference>
<dbReference type="Proteomes" id="UP000053611">
    <property type="component" value="Unassembled WGS sequence"/>
</dbReference>
<dbReference type="GO" id="GO:0008195">
    <property type="term" value="F:phosphatidate phosphatase activity"/>
    <property type="evidence" value="ECO:0007669"/>
    <property type="project" value="InterPro"/>
</dbReference>
<organism evidence="3 4">
    <name type="scientific">Cutaneotrichosporon oleaginosum</name>
    <dbReference type="NCBI Taxonomy" id="879819"/>
    <lineage>
        <taxon>Eukaryota</taxon>
        <taxon>Fungi</taxon>
        <taxon>Dikarya</taxon>
        <taxon>Basidiomycota</taxon>
        <taxon>Agaricomycotina</taxon>
        <taxon>Tremellomycetes</taxon>
        <taxon>Trichosporonales</taxon>
        <taxon>Trichosporonaceae</taxon>
        <taxon>Cutaneotrichosporon</taxon>
    </lineage>
</organism>
<feature type="region of interest" description="Disordered" evidence="1">
    <location>
        <begin position="453"/>
        <end position="473"/>
    </location>
</feature>
<feature type="compositionally biased region" description="Pro residues" evidence="1">
    <location>
        <begin position="9"/>
        <end position="19"/>
    </location>
</feature>
<evidence type="ECO:0000313" key="4">
    <source>
        <dbReference type="Proteomes" id="UP000053611"/>
    </source>
</evidence>
<feature type="region of interest" description="Disordered" evidence="1">
    <location>
        <begin position="270"/>
        <end position="308"/>
    </location>
</feature>
<name>A0A0J0XYE1_9TREE</name>
<feature type="compositionally biased region" description="Basic and acidic residues" evidence="1">
    <location>
        <begin position="668"/>
        <end position="683"/>
    </location>
</feature>
<keyword evidence="4" id="KW-1185">Reference proteome</keyword>